<comment type="caution">
    <text evidence="2">The sequence shown here is derived from an EMBL/GenBank/DDBJ whole genome shotgun (WGS) entry which is preliminary data.</text>
</comment>
<proteinExistence type="predicted"/>
<reference evidence="2 3" key="1">
    <citation type="submission" date="2024-02" db="EMBL/GenBank/DDBJ databases">
        <authorList>
            <person name="Saticioglu I.B."/>
        </authorList>
    </citation>
    <scope>NUCLEOTIDE SEQUENCE [LARGE SCALE GENOMIC DNA]</scope>
    <source>
        <strain evidence="2 3">Mu-80</strain>
    </source>
</reference>
<evidence type="ECO:0000313" key="2">
    <source>
        <dbReference type="EMBL" id="MEJ1089303.1"/>
    </source>
</evidence>
<evidence type="ECO:0000256" key="1">
    <source>
        <dbReference type="SAM" id="MobiDB-lite"/>
    </source>
</evidence>
<organism evidence="2 3">
    <name type="scientific">Microbacterium bandirmense</name>
    <dbReference type="NCBI Taxonomy" id="3122050"/>
    <lineage>
        <taxon>Bacteria</taxon>
        <taxon>Bacillati</taxon>
        <taxon>Actinomycetota</taxon>
        <taxon>Actinomycetes</taxon>
        <taxon>Micrococcales</taxon>
        <taxon>Microbacteriaceae</taxon>
        <taxon>Microbacterium</taxon>
    </lineage>
</organism>
<dbReference type="InterPro" id="IPR049709">
    <property type="entry name" value="IniB-like_N"/>
</dbReference>
<protein>
    <submittedName>
        <fullName evidence="2">IniB N-terminal domain-containing protein</fullName>
    </submittedName>
</protein>
<feature type="compositionally biased region" description="Polar residues" evidence="1">
    <location>
        <begin position="161"/>
        <end position="174"/>
    </location>
</feature>
<keyword evidence="3" id="KW-1185">Reference proteome</keyword>
<feature type="compositionally biased region" description="Low complexity" evidence="1">
    <location>
        <begin position="183"/>
        <end position="195"/>
    </location>
</feature>
<feature type="compositionally biased region" description="Acidic residues" evidence="1">
    <location>
        <begin position="196"/>
        <end position="210"/>
    </location>
</feature>
<feature type="compositionally biased region" description="Pro residues" evidence="1">
    <location>
        <begin position="235"/>
        <end position="244"/>
    </location>
</feature>
<evidence type="ECO:0000313" key="3">
    <source>
        <dbReference type="Proteomes" id="UP001371224"/>
    </source>
</evidence>
<feature type="compositionally biased region" description="Low complexity" evidence="1">
    <location>
        <begin position="273"/>
        <end position="284"/>
    </location>
</feature>
<feature type="compositionally biased region" description="Low complexity" evidence="1">
    <location>
        <begin position="214"/>
        <end position="234"/>
    </location>
</feature>
<sequence length="284" mass="28876">MTSPVETIADALIAFILSLLRDPNAAESFAAQPSATLANNGLQDVCMADVAAVRPVIIDNPRVVHHDTPPPPPPPGPDDGDNTETVREIVRMVQQFTTVDARSTIVDQSVNQNIWTEGGDVTQVFDQEANVASGDDSIAAGDDVSVVDSDLDVTVGDVSIGNETNDGSFNQTGTVPDDDAEAAPEGAVADGAADAASDEPAEQTTPDDAEAQGASVQDAVDTAVDAAGAAAQQPAAPPPPPADVPEPADLLEGDMTSGGGDSYDADASNAALEDVPVDIPVEDD</sequence>
<dbReference type="EMBL" id="JBBDGM010000012">
    <property type="protein sequence ID" value="MEJ1089303.1"/>
    <property type="molecule type" value="Genomic_DNA"/>
</dbReference>
<feature type="region of interest" description="Disordered" evidence="1">
    <location>
        <begin position="157"/>
        <end position="284"/>
    </location>
</feature>
<name>A0ABU8LDQ5_9MICO</name>
<dbReference type="Proteomes" id="UP001371224">
    <property type="component" value="Unassembled WGS sequence"/>
</dbReference>
<gene>
    <name evidence="2" type="ORF">WDU99_13360</name>
</gene>
<feature type="region of interest" description="Disordered" evidence="1">
    <location>
        <begin position="61"/>
        <end position="83"/>
    </location>
</feature>
<accession>A0ABU8LDQ5</accession>
<dbReference type="RefSeq" id="WP_337332949.1">
    <property type="nucleotide sequence ID" value="NZ_JBBDGM010000012.1"/>
</dbReference>
<dbReference type="NCBIfam" id="NF038175">
    <property type="entry name" value="IniB_NTERM"/>
    <property type="match status" value="1"/>
</dbReference>